<reference evidence="2" key="1">
    <citation type="journal article" date="2019" name="Int. J. Syst. Evol. Microbiol.">
        <title>The Global Catalogue of Microorganisms (GCM) 10K type strain sequencing project: providing services to taxonomists for standard genome sequencing and annotation.</title>
        <authorList>
            <consortium name="The Broad Institute Genomics Platform"/>
            <consortium name="The Broad Institute Genome Sequencing Center for Infectious Disease"/>
            <person name="Wu L."/>
            <person name="Ma J."/>
        </authorList>
    </citation>
    <scope>NUCLEOTIDE SEQUENCE [LARGE SCALE GENOMIC DNA]</scope>
    <source>
        <strain evidence="2">CCUG 60524</strain>
    </source>
</reference>
<evidence type="ECO:0000313" key="2">
    <source>
        <dbReference type="Proteomes" id="UP001597108"/>
    </source>
</evidence>
<sequence length="88" mass="9397">APNSKAVPLRMQRRVFQRNSDVSDLRRGCDNIELAAAANCANGGERTLSAGANSKIRLNNSKHEPMLNSGLVAARPHGGYEPQSGLIV</sequence>
<protein>
    <submittedName>
        <fullName evidence="1">Uncharacterized protein</fullName>
    </submittedName>
</protein>
<gene>
    <name evidence="1" type="ORF">ACFQ2S_01015</name>
</gene>
<feature type="non-terminal residue" evidence="1">
    <location>
        <position position="1"/>
    </location>
</feature>
<comment type="caution">
    <text evidence="1">The sequence shown here is derived from an EMBL/GenBank/DDBJ whole genome shotgun (WGS) entry which is preliminary data.</text>
</comment>
<dbReference type="EMBL" id="JBHTJT010000002">
    <property type="protein sequence ID" value="MFD0978222.1"/>
    <property type="molecule type" value="Genomic_DNA"/>
</dbReference>
<accession>A0ABW3IJF4</accession>
<dbReference type="Proteomes" id="UP001597108">
    <property type="component" value="Unassembled WGS sequence"/>
</dbReference>
<evidence type="ECO:0000313" key="1">
    <source>
        <dbReference type="EMBL" id="MFD0978222.1"/>
    </source>
</evidence>
<proteinExistence type="predicted"/>
<keyword evidence="2" id="KW-1185">Reference proteome</keyword>
<organism evidence="1 2">
    <name type="scientific">Tropicimonas aquimaris</name>
    <dbReference type="NCBI Taxonomy" id="914152"/>
    <lineage>
        <taxon>Bacteria</taxon>
        <taxon>Pseudomonadati</taxon>
        <taxon>Pseudomonadota</taxon>
        <taxon>Alphaproteobacteria</taxon>
        <taxon>Rhodobacterales</taxon>
        <taxon>Roseobacteraceae</taxon>
        <taxon>Tropicimonas</taxon>
    </lineage>
</organism>
<dbReference type="RefSeq" id="WP_386071977.1">
    <property type="nucleotide sequence ID" value="NZ_JBHTJT010000002.1"/>
</dbReference>
<name>A0ABW3IJF4_9RHOB</name>